<proteinExistence type="predicted"/>
<organism evidence="1 2">
    <name type="scientific">Sphaerobolus stellatus (strain SS14)</name>
    <dbReference type="NCBI Taxonomy" id="990650"/>
    <lineage>
        <taxon>Eukaryota</taxon>
        <taxon>Fungi</taxon>
        <taxon>Dikarya</taxon>
        <taxon>Basidiomycota</taxon>
        <taxon>Agaricomycotina</taxon>
        <taxon>Agaricomycetes</taxon>
        <taxon>Phallomycetidae</taxon>
        <taxon>Geastrales</taxon>
        <taxon>Sphaerobolaceae</taxon>
        <taxon>Sphaerobolus</taxon>
    </lineage>
</organism>
<gene>
    <name evidence="1" type="ORF">M422DRAFT_29036</name>
</gene>
<dbReference type="HOGENOM" id="CLU_658187_0_0_1"/>
<feature type="non-terminal residue" evidence="1">
    <location>
        <position position="418"/>
    </location>
</feature>
<evidence type="ECO:0000313" key="1">
    <source>
        <dbReference type="EMBL" id="KIJ47151.1"/>
    </source>
</evidence>
<protein>
    <submittedName>
        <fullName evidence="1">Uncharacterized protein</fullName>
    </submittedName>
</protein>
<dbReference type="Proteomes" id="UP000054279">
    <property type="component" value="Unassembled WGS sequence"/>
</dbReference>
<sequence>NGWDWTFYNGSDRLFKRGKKRLFSVWKEASEDMKNFILNTPSLSMLSFIEVHSESGTGDPLDSPTCILQSNTIVLKFDVKDTAGERASLFSFHRHLKSGENISHTNLVHEYFAALIHGNNLPIIGAVLPNTFTMAQLLKDGVHRFRQLQYLRITITSSDRQERLLFRSLIAHGYQSYSSKVLSVSQGTLSALEMYGGIGPNIPKFPEDCAISTLRVSWSRPRGGGPSDSPDLRSMFLPLSHRLVRLDISPLVFSEELILEVSEVCPRIQELTLGFPEQLVTRDPWILLMHYILAAAPFRNLKVLKGWYYEDMTPNPSLACPVQDMPVLGAVHPSLKEFHLLRFGRFEWLYTIGWRFFSEKASSRHPKEVPSIEEAIKDTLMRVYLESLPLGFVKKLYFSVFGGGKLKGKAIKAFEYPL</sequence>
<accession>A0A0C9VIK9</accession>
<evidence type="ECO:0000313" key="2">
    <source>
        <dbReference type="Proteomes" id="UP000054279"/>
    </source>
</evidence>
<reference evidence="1 2" key="1">
    <citation type="submission" date="2014-06" db="EMBL/GenBank/DDBJ databases">
        <title>Evolutionary Origins and Diversification of the Mycorrhizal Mutualists.</title>
        <authorList>
            <consortium name="DOE Joint Genome Institute"/>
            <consortium name="Mycorrhizal Genomics Consortium"/>
            <person name="Kohler A."/>
            <person name="Kuo A."/>
            <person name="Nagy L.G."/>
            <person name="Floudas D."/>
            <person name="Copeland A."/>
            <person name="Barry K.W."/>
            <person name="Cichocki N."/>
            <person name="Veneault-Fourrey C."/>
            <person name="LaButti K."/>
            <person name="Lindquist E.A."/>
            <person name="Lipzen A."/>
            <person name="Lundell T."/>
            <person name="Morin E."/>
            <person name="Murat C."/>
            <person name="Riley R."/>
            <person name="Ohm R."/>
            <person name="Sun H."/>
            <person name="Tunlid A."/>
            <person name="Henrissat B."/>
            <person name="Grigoriev I.V."/>
            <person name="Hibbett D.S."/>
            <person name="Martin F."/>
        </authorList>
    </citation>
    <scope>NUCLEOTIDE SEQUENCE [LARGE SCALE GENOMIC DNA]</scope>
    <source>
        <strain evidence="1 2">SS14</strain>
    </source>
</reference>
<dbReference type="EMBL" id="KN837104">
    <property type="protein sequence ID" value="KIJ47151.1"/>
    <property type="molecule type" value="Genomic_DNA"/>
</dbReference>
<name>A0A0C9VIK9_SPHS4</name>
<dbReference type="AlphaFoldDB" id="A0A0C9VIK9"/>
<keyword evidence="2" id="KW-1185">Reference proteome</keyword>